<proteinExistence type="predicted"/>
<evidence type="ECO:0000313" key="2">
    <source>
        <dbReference type="EMBL" id="MBB4043142.1"/>
    </source>
</evidence>
<feature type="domain" description="Transposase IS204/IS1001/IS1096/IS1165 DDE" evidence="1">
    <location>
        <begin position="65"/>
        <end position="330"/>
    </location>
</feature>
<dbReference type="Pfam" id="PF01610">
    <property type="entry name" value="DDE_Tnp_ISL3"/>
    <property type="match status" value="1"/>
</dbReference>
<dbReference type="Proteomes" id="UP000560658">
    <property type="component" value="Unassembled WGS sequence"/>
</dbReference>
<keyword evidence="3" id="KW-1185">Reference proteome</keyword>
<dbReference type="InterPro" id="IPR047951">
    <property type="entry name" value="Transpos_ISL3"/>
</dbReference>
<protein>
    <submittedName>
        <fullName evidence="2">Transposase</fullName>
    </submittedName>
</protein>
<name>A0A840D3W6_9BACE</name>
<reference evidence="2" key="1">
    <citation type="submission" date="2020-08" db="EMBL/GenBank/DDBJ databases">
        <title>Genomic Encyclopedia of Type Strains, Phase IV (KMG-IV): sequencing the most valuable type-strain genomes for metagenomic binning, comparative biology and taxonomic classification.</title>
        <authorList>
            <person name="Goeker M."/>
        </authorList>
    </citation>
    <scope>NUCLEOTIDE SEQUENCE [LARGE SCALE GENOMIC DNA]</scope>
    <source>
        <strain evidence="2">DSM 105720</strain>
    </source>
</reference>
<gene>
    <name evidence="2" type="ORF">GGR06_000909</name>
</gene>
<sequence>MHRVLWKRKIETTVASISSIGEAYGVNGKQLSSQYKEFISQYREWDQLGHASEYVLFKQNIGPSLCIDETSLSCGELYTVVTNRSGHGGKGTLVAMIRGTKSEDVIKVLEMIQLSKRKTVKEFTLDLWPTMMWIVRSAFPNATMTNDRFHVQKLFYEAIDELRISYRWMARDLENDEIQRCREQNIEYVPFRHANGDTRKQLLARAKHVLVKHFTKWTQTQRIRAEIIFEYYPELKAVYDLAMELTNVYNKHYDKDVARGKLALWYNKIEKLGYGCFRTVTNTMQNYYETILNYFINRETNAFAESFNAKIKAFRAQFRGVRDIPFFIFRLCKIAV</sequence>
<dbReference type="AlphaFoldDB" id="A0A840D3W6"/>
<dbReference type="InterPro" id="IPR002560">
    <property type="entry name" value="Transposase_DDE"/>
</dbReference>
<dbReference type="PANTHER" id="PTHR33498">
    <property type="entry name" value="TRANSPOSASE FOR INSERTION SEQUENCE ELEMENT IS1557"/>
    <property type="match status" value="1"/>
</dbReference>
<comment type="caution">
    <text evidence="2">The sequence shown here is derived from an EMBL/GenBank/DDBJ whole genome shotgun (WGS) entry which is preliminary data.</text>
</comment>
<accession>A0A840D3W6</accession>
<dbReference type="EMBL" id="JACIER010000003">
    <property type="protein sequence ID" value="MBB4043142.1"/>
    <property type="molecule type" value="Genomic_DNA"/>
</dbReference>
<evidence type="ECO:0000313" key="3">
    <source>
        <dbReference type="Proteomes" id="UP000560658"/>
    </source>
</evidence>
<organism evidence="2 3">
    <name type="scientific">Bacteroides reticulotermitis</name>
    <dbReference type="NCBI Taxonomy" id="1133319"/>
    <lineage>
        <taxon>Bacteria</taxon>
        <taxon>Pseudomonadati</taxon>
        <taxon>Bacteroidota</taxon>
        <taxon>Bacteroidia</taxon>
        <taxon>Bacteroidales</taxon>
        <taxon>Bacteroidaceae</taxon>
        <taxon>Bacteroides</taxon>
    </lineage>
</organism>
<dbReference type="PANTHER" id="PTHR33498:SF1">
    <property type="entry name" value="TRANSPOSASE FOR INSERTION SEQUENCE ELEMENT IS1557"/>
    <property type="match status" value="1"/>
</dbReference>
<evidence type="ECO:0000259" key="1">
    <source>
        <dbReference type="Pfam" id="PF01610"/>
    </source>
</evidence>